<feature type="compositionally biased region" description="Acidic residues" evidence="1">
    <location>
        <begin position="27"/>
        <end position="38"/>
    </location>
</feature>
<feature type="region of interest" description="Disordered" evidence="1">
    <location>
        <begin position="27"/>
        <end position="60"/>
    </location>
</feature>
<dbReference type="EMBL" id="JAGGKX010000024">
    <property type="protein sequence ID" value="MBP1971340.1"/>
    <property type="molecule type" value="Genomic_DNA"/>
</dbReference>
<dbReference type="Pfam" id="PF14039">
    <property type="entry name" value="YusW"/>
    <property type="match status" value="1"/>
</dbReference>
<feature type="compositionally biased region" description="Low complexity" evidence="1">
    <location>
        <begin position="39"/>
        <end position="59"/>
    </location>
</feature>
<sequence>MKKRLLWIGSFMILSILLVACGDNDEVENPPQNADEEQQQANENNTDSTNDTDANTNTEYDFTKFDLEADYEDTDDTLDVDYENEQDEQMEASYRDKSQDIDLNGDAAMEELDSIFSSFNFDESTPEEEILNTITEAFNIPKEAQDIELEIQFSSGTEKEYRK</sequence>
<proteinExistence type="predicted"/>
<dbReference type="RefSeq" id="WP_209464402.1">
    <property type="nucleotide sequence ID" value="NZ_CP110224.1"/>
</dbReference>
<feature type="chain" id="PRO_5045835670" evidence="2">
    <location>
        <begin position="23"/>
        <end position="163"/>
    </location>
</feature>
<name>A0ABS4IKB0_9BACI</name>
<organism evidence="3 4">
    <name type="scientific">Virgibacillus natechei</name>
    <dbReference type="NCBI Taxonomy" id="1216297"/>
    <lineage>
        <taxon>Bacteria</taxon>
        <taxon>Bacillati</taxon>
        <taxon>Bacillota</taxon>
        <taxon>Bacilli</taxon>
        <taxon>Bacillales</taxon>
        <taxon>Bacillaceae</taxon>
        <taxon>Virgibacillus</taxon>
    </lineage>
</organism>
<feature type="signal peptide" evidence="2">
    <location>
        <begin position="1"/>
        <end position="22"/>
    </location>
</feature>
<evidence type="ECO:0000313" key="3">
    <source>
        <dbReference type="EMBL" id="MBP1971340.1"/>
    </source>
</evidence>
<dbReference type="InterPro" id="IPR025623">
    <property type="entry name" value="YusW"/>
</dbReference>
<keyword evidence="4" id="KW-1185">Reference proteome</keyword>
<protein>
    <submittedName>
        <fullName evidence="3">Major membrane immunogen (Membrane-anchored lipoprotein)</fullName>
    </submittedName>
</protein>
<gene>
    <name evidence="3" type="ORF">J2Z83_003479</name>
</gene>
<comment type="caution">
    <text evidence="3">The sequence shown here is derived from an EMBL/GenBank/DDBJ whole genome shotgun (WGS) entry which is preliminary data.</text>
</comment>
<evidence type="ECO:0000256" key="2">
    <source>
        <dbReference type="SAM" id="SignalP"/>
    </source>
</evidence>
<accession>A0ABS4IKB0</accession>
<dbReference type="CDD" id="cd13120">
    <property type="entry name" value="BF2867_like_N"/>
    <property type="match status" value="1"/>
</dbReference>
<dbReference type="PROSITE" id="PS51257">
    <property type="entry name" value="PROKAR_LIPOPROTEIN"/>
    <property type="match status" value="1"/>
</dbReference>
<keyword evidence="2" id="KW-0732">Signal</keyword>
<keyword evidence="3" id="KW-0449">Lipoprotein</keyword>
<evidence type="ECO:0000313" key="4">
    <source>
        <dbReference type="Proteomes" id="UP001519345"/>
    </source>
</evidence>
<reference evidence="3 4" key="1">
    <citation type="submission" date="2021-03" db="EMBL/GenBank/DDBJ databases">
        <title>Genomic Encyclopedia of Type Strains, Phase IV (KMG-IV): sequencing the most valuable type-strain genomes for metagenomic binning, comparative biology and taxonomic classification.</title>
        <authorList>
            <person name="Goeker M."/>
        </authorList>
    </citation>
    <scope>NUCLEOTIDE SEQUENCE [LARGE SCALE GENOMIC DNA]</scope>
    <source>
        <strain evidence="3 4">DSM 25609</strain>
    </source>
</reference>
<evidence type="ECO:0000256" key="1">
    <source>
        <dbReference type="SAM" id="MobiDB-lite"/>
    </source>
</evidence>
<dbReference type="Proteomes" id="UP001519345">
    <property type="component" value="Unassembled WGS sequence"/>
</dbReference>